<sequence length="292" mass="32935">MKVIFTFLDGVGIGEKDRMANPVYASEQQVLARLIDNARFQADASMGVEGLPQSATGQTTIFTGVNAPEVLNRHLSGQPTISLKKVIYKSNIFSELIKRGYKVTSSNVYRDEYLENMLNVKDRKHRPSVTSVMSMAAGINFRTVNEFINENGVYHDITGDILKESGYSVDTVTPQKAAQNLYRLSRNYDFTLYEHFLTDIQGHKADFNEAVKLIDRLDSFFDELLKQMDFEEDVLIITSDHGNIEDMSVHTHTMNKVPVVVLGKKAENVKTEVHSLTDIMPFVLELFSKNGL</sequence>
<evidence type="ECO:0000256" key="1">
    <source>
        <dbReference type="ARBA" id="ARBA00010373"/>
    </source>
</evidence>
<dbReference type="EMBL" id="ATAY01000006">
    <property type="protein sequence ID" value="EPR14284.1"/>
    <property type="molecule type" value="Genomic_DNA"/>
</dbReference>
<dbReference type="AlphaFoldDB" id="U4R624"/>
<dbReference type="STRING" id="1330534.L323_00340"/>
<dbReference type="Pfam" id="PF01676">
    <property type="entry name" value="Metalloenzyme"/>
    <property type="match status" value="1"/>
</dbReference>
<dbReference type="Gene3D" id="3.40.720.10">
    <property type="entry name" value="Alkaline Phosphatase, subunit A"/>
    <property type="match status" value="1"/>
</dbReference>
<dbReference type="SUPFAM" id="SSF53649">
    <property type="entry name" value="Alkaline phosphatase-like"/>
    <property type="match status" value="1"/>
</dbReference>
<dbReference type="InterPro" id="IPR006124">
    <property type="entry name" value="Metalloenzyme"/>
</dbReference>
<accession>U4R624</accession>
<comment type="caution">
    <text evidence="6">The sequence shown here is derived from an EMBL/GenBank/DDBJ whole genome shotgun (WGS) entry which is preliminary data.</text>
</comment>
<dbReference type="GO" id="GO:0009117">
    <property type="term" value="P:nucleotide metabolic process"/>
    <property type="evidence" value="ECO:0007669"/>
    <property type="project" value="InterPro"/>
</dbReference>
<evidence type="ECO:0000313" key="7">
    <source>
        <dbReference type="Proteomes" id="UP000016860"/>
    </source>
</evidence>
<dbReference type="RefSeq" id="WP_020813737.1">
    <property type="nucleotide sequence ID" value="NZ_ATAY01000006.1"/>
</dbReference>
<evidence type="ECO:0000256" key="4">
    <source>
        <dbReference type="ARBA" id="ARBA00023235"/>
    </source>
</evidence>
<protein>
    <submittedName>
        <fullName evidence="6">Peptidase</fullName>
    </submittedName>
</protein>
<dbReference type="PANTHER" id="PTHR21110:SF0">
    <property type="entry name" value="PHOSPHOPENTOMUTASE"/>
    <property type="match status" value="1"/>
</dbReference>
<dbReference type="GO" id="GO:0005829">
    <property type="term" value="C:cytosol"/>
    <property type="evidence" value="ECO:0007669"/>
    <property type="project" value="TreeGrafter"/>
</dbReference>
<evidence type="ECO:0000313" key="6">
    <source>
        <dbReference type="EMBL" id="EPR14284.1"/>
    </source>
</evidence>
<name>U4R624_9FIRM</name>
<dbReference type="GO" id="GO:0008973">
    <property type="term" value="F:phosphopentomutase activity"/>
    <property type="evidence" value="ECO:0007669"/>
    <property type="project" value="InterPro"/>
</dbReference>
<reference evidence="6 7" key="1">
    <citation type="journal article" date="2013" name="Genome Announc.">
        <title>Draft Genome Sequence of the Cellulolytic Bacterium Clostridium papyrosolvens C7 (ATCC 700395).</title>
        <authorList>
            <person name="Zepeda V."/>
            <person name="Dassa B."/>
            <person name="Borovok I."/>
            <person name="Lamed R."/>
            <person name="Bayer E.A."/>
            <person name="Cate J.H."/>
        </authorList>
    </citation>
    <scope>NUCLEOTIDE SEQUENCE [LARGE SCALE GENOMIC DNA]</scope>
    <source>
        <strain evidence="6 7">C7</strain>
    </source>
</reference>
<keyword evidence="4" id="KW-0413">Isomerase</keyword>
<dbReference type="GO" id="GO:0043094">
    <property type="term" value="P:metabolic compound salvage"/>
    <property type="evidence" value="ECO:0007669"/>
    <property type="project" value="InterPro"/>
</dbReference>
<dbReference type="InterPro" id="IPR010045">
    <property type="entry name" value="DeoB"/>
</dbReference>
<dbReference type="Proteomes" id="UP000016860">
    <property type="component" value="Unassembled WGS sequence"/>
</dbReference>
<dbReference type="GO" id="GO:0000287">
    <property type="term" value="F:magnesium ion binding"/>
    <property type="evidence" value="ECO:0007669"/>
    <property type="project" value="InterPro"/>
</dbReference>
<evidence type="ECO:0000256" key="3">
    <source>
        <dbReference type="ARBA" id="ARBA00023211"/>
    </source>
</evidence>
<organism evidence="6 7">
    <name type="scientific">Ruminiclostridium papyrosolvens C7</name>
    <dbReference type="NCBI Taxonomy" id="1330534"/>
    <lineage>
        <taxon>Bacteria</taxon>
        <taxon>Bacillati</taxon>
        <taxon>Bacillota</taxon>
        <taxon>Clostridia</taxon>
        <taxon>Eubacteriales</taxon>
        <taxon>Oscillospiraceae</taxon>
        <taxon>Ruminiclostridium</taxon>
    </lineage>
</organism>
<keyword evidence="3" id="KW-0464">Manganese</keyword>
<feature type="domain" description="Metalloenzyme" evidence="5">
    <location>
        <begin position="1"/>
        <end position="287"/>
    </location>
</feature>
<dbReference type="OrthoDB" id="9778226at2"/>
<proteinExistence type="inferred from homology"/>
<comment type="similarity">
    <text evidence="1">Belongs to the phosphopentomutase family.</text>
</comment>
<dbReference type="PANTHER" id="PTHR21110">
    <property type="entry name" value="PHOSPHOPENTOMUTASE"/>
    <property type="match status" value="1"/>
</dbReference>
<dbReference type="InterPro" id="IPR017850">
    <property type="entry name" value="Alkaline_phosphatase_core_sf"/>
</dbReference>
<gene>
    <name evidence="6" type="ORF">L323_00340</name>
</gene>
<dbReference type="PATRIC" id="fig|1330534.3.peg.70"/>
<evidence type="ECO:0000259" key="5">
    <source>
        <dbReference type="Pfam" id="PF01676"/>
    </source>
</evidence>
<keyword evidence="2" id="KW-0479">Metal-binding</keyword>
<evidence type="ECO:0000256" key="2">
    <source>
        <dbReference type="ARBA" id="ARBA00022723"/>
    </source>
</evidence>